<evidence type="ECO:0000313" key="5">
    <source>
        <dbReference type="EMBL" id="GAA3960913.1"/>
    </source>
</evidence>
<evidence type="ECO:0000259" key="4">
    <source>
        <dbReference type="PROSITE" id="PS51384"/>
    </source>
</evidence>
<name>A0ABP7P7A2_9GAMM</name>
<dbReference type="EMBL" id="BAABBO010000009">
    <property type="protein sequence ID" value="GAA3960913.1"/>
    <property type="molecule type" value="Genomic_DNA"/>
</dbReference>
<keyword evidence="1" id="KW-0560">Oxidoreductase</keyword>
<protein>
    <recommendedName>
        <fullName evidence="4">FAD-binding FR-type domain-containing protein</fullName>
    </recommendedName>
</protein>
<dbReference type="Gene3D" id="3.40.50.80">
    <property type="entry name" value="Nucleotide-binding domain of ferredoxin-NADP reductase (FNR) module"/>
    <property type="match status" value="1"/>
</dbReference>
<comment type="caution">
    <text evidence="5">The sequence shown here is derived from an EMBL/GenBank/DDBJ whole genome shotgun (WGS) entry which is preliminary data.</text>
</comment>
<reference evidence="6" key="1">
    <citation type="journal article" date="2019" name="Int. J. Syst. Evol. Microbiol.">
        <title>The Global Catalogue of Microorganisms (GCM) 10K type strain sequencing project: providing services to taxonomists for standard genome sequencing and annotation.</title>
        <authorList>
            <consortium name="The Broad Institute Genomics Platform"/>
            <consortium name="The Broad Institute Genome Sequencing Center for Infectious Disease"/>
            <person name="Wu L."/>
            <person name="Ma J."/>
        </authorList>
    </citation>
    <scope>NUCLEOTIDE SEQUENCE [LARGE SCALE GENOMIC DNA]</scope>
    <source>
        <strain evidence="6">JCM 17555</strain>
    </source>
</reference>
<dbReference type="PRINTS" id="PR00410">
    <property type="entry name" value="PHEHYDRXLASE"/>
</dbReference>
<dbReference type="Proteomes" id="UP001501337">
    <property type="component" value="Unassembled WGS sequence"/>
</dbReference>
<dbReference type="InterPro" id="IPR017938">
    <property type="entry name" value="Riboflavin_synthase-like_b-brl"/>
</dbReference>
<keyword evidence="6" id="KW-1185">Reference proteome</keyword>
<evidence type="ECO:0000256" key="2">
    <source>
        <dbReference type="ARBA" id="ARBA00023223"/>
    </source>
</evidence>
<dbReference type="SUPFAM" id="SSF63380">
    <property type="entry name" value="Riboflavin synthase domain-like"/>
    <property type="match status" value="1"/>
</dbReference>
<dbReference type="InterPro" id="IPR001433">
    <property type="entry name" value="OxRdtase_FAD/NAD-bd"/>
</dbReference>
<accession>A0ABP7P7A2</accession>
<dbReference type="InterPro" id="IPR050415">
    <property type="entry name" value="MRET"/>
</dbReference>
<keyword evidence="2" id="KW-0455">Luminescence</keyword>
<feature type="domain" description="FAD-binding FR-type" evidence="4">
    <location>
        <begin position="1"/>
        <end position="106"/>
    </location>
</feature>
<dbReference type="InterPro" id="IPR039261">
    <property type="entry name" value="FNR_nucleotide-bd"/>
</dbReference>
<dbReference type="RefSeq" id="WP_344805623.1">
    <property type="nucleotide sequence ID" value="NZ_BAABBO010000009.1"/>
</dbReference>
<gene>
    <name evidence="5" type="ORF">GCM10022278_18750</name>
</gene>
<dbReference type="InterPro" id="IPR017927">
    <property type="entry name" value="FAD-bd_FR_type"/>
</dbReference>
<proteinExistence type="inferred from homology"/>
<sequence length="243" mass="26841">MKTIECKVNTIERLSGDNYRVELEPDLSSVKQPLFAAGQYLQLLVPGVADGFFSIASAPQAAIIELHIEAPEALENSTAILNYLKTQFKSGEPLQVALPLGKSCLDHAPDFDIVLIAAGTGFAQMKSIIEFLHQSAYKRTVSLYWGVRTASDMYARSIAEDWMKKGKLRFVAVTADNADNEWQGHHAELIRAAIEGRHDWSSSMVFASGSPTMVYSALDALEPLGLPEDRFYSDVLEYAPRAR</sequence>
<dbReference type="PANTHER" id="PTHR47354">
    <property type="entry name" value="NADH OXIDOREDUCTASE HCR"/>
    <property type="match status" value="1"/>
</dbReference>
<dbReference type="PROSITE" id="PS51384">
    <property type="entry name" value="FAD_FR"/>
    <property type="match status" value="1"/>
</dbReference>
<evidence type="ECO:0000256" key="3">
    <source>
        <dbReference type="ARBA" id="ARBA00038177"/>
    </source>
</evidence>
<evidence type="ECO:0000313" key="6">
    <source>
        <dbReference type="Proteomes" id="UP001501337"/>
    </source>
</evidence>
<dbReference type="PANTHER" id="PTHR47354:SF7">
    <property type="entry name" value="NAD(P)H-FLAVIN REDUCTASE"/>
    <property type="match status" value="1"/>
</dbReference>
<dbReference type="Gene3D" id="2.40.30.10">
    <property type="entry name" value="Translation factors"/>
    <property type="match status" value="1"/>
</dbReference>
<comment type="similarity">
    <text evidence="3">Belongs to the Fre/LuxG FAD/NAD(P) flavoprotein oxidoreductase family.</text>
</comment>
<dbReference type="SUPFAM" id="SSF52343">
    <property type="entry name" value="Ferredoxin reductase-like, C-terminal NADP-linked domain"/>
    <property type="match status" value="1"/>
</dbReference>
<dbReference type="Pfam" id="PF00175">
    <property type="entry name" value="NAD_binding_1"/>
    <property type="match status" value="1"/>
</dbReference>
<organism evidence="5 6">
    <name type="scientific">Allohahella marinimesophila</name>
    <dbReference type="NCBI Taxonomy" id="1054972"/>
    <lineage>
        <taxon>Bacteria</taxon>
        <taxon>Pseudomonadati</taxon>
        <taxon>Pseudomonadota</taxon>
        <taxon>Gammaproteobacteria</taxon>
        <taxon>Oceanospirillales</taxon>
        <taxon>Hahellaceae</taxon>
        <taxon>Allohahella</taxon>
    </lineage>
</organism>
<evidence type="ECO:0000256" key="1">
    <source>
        <dbReference type="ARBA" id="ARBA00023002"/>
    </source>
</evidence>